<reference evidence="2 3" key="1">
    <citation type="submission" date="2022-12" db="EMBL/GenBank/DDBJ databases">
        <title>Chromosome-scale assembly of the Ensete ventricosum genome.</title>
        <authorList>
            <person name="Dussert Y."/>
            <person name="Stocks J."/>
            <person name="Wendawek A."/>
            <person name="Woldeyes F."/>
            <person name="Nichols R.A."/>
            <person name="Borrell J.S."/>
        </authorList>
    </citation>
    <scope>NUCLEOTIDE SEQUENCE [LARGE SCALE GENOMIC DNA]</scope>
    <source>
        <strain evidence="3">cv. Maze</strain>
        <tissue evidence="2">Seeds</tissue>
    </source>
</reference>
<dbReference type="AlphaFoldDB" id="A0AAV8RH68"/>
<dbReference type="Proteomes" id="UP001222027">
    <property type="component" value="Unassembled WGS sequence"/>
</dbReference>
<organism evidence="2 3">
    <name type="scientific">Ensete ventricosum</name>
    <name type="common">Abyssinian banana</name>
    <name type="synonym">Musa ensete</name>
    <dbReference type="NCBI Taxonomy" id="4639"/>
    <lineage>
        <taxon>Eukaryota</taxon>
        <taxon>Viridiplantae</taxon>
        <taxon>Streptophyta</taxon>
        <taxon>Embryophyta</taxon>
        <taxon>Tracheophyta</taxon>
        <taxon>Spermatophyta</taxon>
        <taxon>Magnoliopsida</taxon>
        <taxon>Liliopsida</taxon>
        <taxon>Zingiberales</taxon>
        <taxon>Musaceae</taxon>
        <taxon>Ensete</taxon>
    </lineage>
</organism>
<evidence type="ECO:0000313" key="3">
    <source>
        <dbReference type="Proteomes" id="UP001222027"/>
    </source>
</evidence>
<dbReference type="EMBL" id="JAQQAF010000003">
    <property type="protein sequence ID" value="KAJ8497972.1"/>
    <property type="molecule type" value="Genomic_DNA"/>
</dbReference>
<evidence type="ECO:0000256" key="1">
    <source>
        <dbReference type="SAM" id="MobiDB-lite"/>
    </source>
</evidence>
<keyword evidence="3" id="KW-1185">Reference proteome</keyword>
<protein>
    <submittedName>
        <fullName evidence="2">Uncharacterized protein</fullName>
    </submittedName>
</protein>
<evidence type="ECO:0000313" key="2">
    <source>
        <dbReference type="EMBL" id="KAJ8497972.1"/>
    </source>
</evidence>
<name>A0AAV8RH68_ENSVE</name>
<accession>A0AAV8RH68</accession>
<gene>
    <name evidence="2" type="ORF">OPV22_008524</name>
</gene>
<sequence length="180" mass="20104">MAATTSKEEALDHLAHLEYLEDFVPRLEARGDGHCGSSGCGRKERTEQYEEGRRVPNIVFEQASGQDVDLGKYVFASSSFYQNCCNGNDDGDEEDDSDGLPQQIENASGSLDSSFKMLCESIQKCTEIYEKMQNHKRQQMAELERMKEFQKECRAAEKVDSGKGTTGYCKIKLGTMAGRS</sequence>
<comment type="caution">
    <text evidence="2">The sequence shown here is derived from an EMBL/GenBank/DDBJ whole genome shotgun (WGS) entry which is preliminary data.</text>
</comment>
<proteinExistence type="predicted"/>
<feature type="region of interest" description="Disordered" evidence="1">
    <location>
        <begin position="86"/>
        <end position="107"/>
    </location>
</feature>
<feature type="compositionally biased region" description="Acidic residues" evidence="1">
    <location>
        <begin position="89"/>
        <end position="98"/>
    </location>
</feature>